<name>A0A8B8FP11_9HEMI</name>
<evidence type="ECO:0000256" key="4">
    <source>
        <dbReference type="ARBA" id="ARBA00022989"/>
    </source>
</evidence>
<evidence type="ECO:0000256" key="2">
    <source>
        <dbReference type="ARBA" id="ARBA00022475"/>
    </source>
</evidence>
<comment type="subcellular location">
    <subcellularLocation>
        <location evidence="1">Cell membrane</location>
        <topology evidence="1">Multi-pass membrane protein</topology>
    </subcellularLocation>
</comment>
<keyword evidence="6" id="KW-0675">Receptor</keyword>
<dbReference type="InterPro" id="IPR052192">
    <property type="entry name" value="Insect_Ionotropic_Sensory_Rcpt"/>
</dbReference>
<dbReference type="SUPFAM" id="SSF53850">
    <property type="entry name" value="Periplasmic binding protein-like II"/>
    <property type="match status" value="1"/>
</dbReference>
<dbReference type="AlphaFoldDB" id="A0A8B8FP11"/>
<dbReference type="OrthoDB" id="8195814at2759"/>
<keyword evidence="5 8" id="KW-0472">Membrane</keyword>
<keyword evidence="7" id="KW-0325">Glycoprotein</keyword>
<proteinExistence type="predicted"/>
<evidence type="ECO:0000313" key="10">
    <source>
        <dbReference type="RefSeq" id="XP_025412095.1"/>
    </source>
</evidence>
<dbReference type="RefSeq" id="XP_025412095.1">
    <property type="nucleotide sequence ID" value="XM_025556310.1"/>
</dbReference>
<keyword evidence="3 8" id="KW-0812">Transmembrane</keyword>
<evidence type="ECO:0000256" key="6">
    <source>
        <dbReference type="ARBA" id="ARBA00023170"/>
    </source>
</evidence>
<keyword evidence="4 8" id="KW-1133">Transmembrane helix</keyword>
<feature type="transmembrane region" description="Helical" evidence="8">
    <location>
        <begin position="173"/>
        <end position="197"/>
    </location>
</feature>
<keyword evidence="9" id="KW-1185">Reference proteome</keyword>
<evidence type="ECO:0000256" key="1">
    <source>
        <dbReference type="ARBA" id="ARBA00004651"/>
    </source>
</evidence>
<dbReference type="Gene3D" id="1.10.287.70">
    <property type="match status" value="1"/>
</dbReference>
<gene>
    <name evidence="10" type="primary">LOC112684675</name>
</gene>
<dbReference type="GO" id="GO:0005886">
    <property type="term" value="C:plasma membrane"/>
    <property type="evidence" value="ECO:0007669"/>
    <property type="project" value="UniProtKB-SubCell"/>
</dbReference>
<organism evidence="9 10">
    <name type="scientific">Sipha flava</name>
    <name type="common">yellow sugarcane aphid</name>
    <dbReference type="NCBI Taxonomy" id="143950"/>
    <lineage>
        <taxon>Eukaryota</taxon>
        <taxon>Metazoa</taxon>
        <taxon>Ecdysozoa</taxon>
        <taxon>Arthropoda</taxon>
        <taxon>Hexapoda</taxon>
        <taxon>Insecta</taxon>
        <taxon>Pterygota</taxon>
        <taxon>Neoptera</taxon>
        <taxon>Paraneoptera</taxon>
        <taxon>Hemiptera</taxon>
        <taxon>Sternorrhyncha</taxon>
        <taxon>Aphidomorpha</taxon>
        <taxon>Aphidoidea</taxon>
        <taxon>Aphididae</taxon>
        <taxon>Sipha</taxon>
    </lineage>
</organism>
<evidence type="ECO:0000256" key="5">
    <source>
        <dbReference type="ARBA" id="ARBA00023136"/>
    </source>
</evidence>
<dbReference type="Gene3D" id="3.40.190.10">
    <property type="entry name" value="Periplasmic binding protein-like II"/>
    <property type="match status" value="1"/>
</dbReference>
<dbReference type="PANTHER" id="PTHR42643:SF38">
    <property type="entry name" value="IONOTROPIC RECEPTOR 100A"/>
    <property type="match status" value="1"/>
</dbReference>
<protein>
    <submittedName>
        <fullName evidence="10">Uncharacterized protein LOC112684675</fullName>
    </submittedName>
</protein>
<evidence type="ECO:0000256" key="8">
    <source>
        <dbReference type="SAM" id="Phobius"/>
    </source>
</evidence>
<accession>A0A8B8FP11</accession>
<evidence type="ECO:0000256" key="3">
    <source>
        <dbReference type="ARBA" id="ARBA00022692"/>
    </source>
</evidence>
<reference evidence="10" key="1">
    <citation type="submission" date="2025-08" db="UniProtKB">
        <authorList>
            <consortium name="RefSeq"/>
        </authorList>
    </citation>
    <scope>IDENTIFICATION</scope>
    <source>
        <tissue evidence="10">Whole body</tissue>
    </source>
</reference>
<sequence>MKHAIIWPYIQRIWTTFKVFKISLLYMDELKVLRQFDDGFYKYDTVNKLNYGINDVRGYPLKVVIFPRIPSIVYYGNKWIGPDWETLNSFTKRLNFTLKMFLYTEESGFGSFENDTYTGVLGEVAYNRADVSFNSRFLDDPMIEKPYRYSKTNHLDSICFVVPQAKSLTKMQIVWKTFTFEVWLCMAVTYVMMINYFQFFNKYSYNLQNERKISDPFMTSLQVVLGMGVCSLPKHVAGRLPFVSCSAAFFVIVSLFQASMVTRLSTDTVQKEIDTLEELDQSGLEIRTSLKAVRDSLAMYSYTKSLSDKIDLEKDRRYSVGSNFVFMSRIMNWDLSKLSNYIGYFDNKSIALHVVRECPLRYYLTYPVSLDFPFLDELNDLLIRLQEAGLSSKWRADIQKVEQEYYKPLNTNTSKVLKAYSMKDLCQIKCA</sequence>
<feature type="transmembrane region" description="Helical" evidence="8">
    <location>
        <begin position="240"/>
        <end position="260"/>
    </location>
</feature>
<dbReference type="PANTHER" id="PTHR42643">
    <property type="entry name" value="IONOTROPIC RECEPTOR 20A-RELATED"/>
    <property type="match status" value="1"/>
</dbReference>
<evidence type="ECO:0000256" key="7">
    <source>
        <dbReference type="ARBA" id="ARBA00023180"/>
    </source>
</evidence>
<dbReference type="Proteomes" id="UP000694846">
    <property type="component" value="Unplaced"/>
</dbReference>
<evidence type="ECO:0000313" key="9">
    <source>
        <dbReference type="Proteomes" id="UP000694846"/>
    </source>
</evidence>
<keyword evidence="2" id="KW-1003">Cell membrane</keyword>
<dbReference type="GeneID" id="112684675"/>